<keyword evidence="12" id="KW-1185">Reference proteome</keyword>
<comment type="subcellular location">
    <subcellularLocation>
        <location evidence="1">Cytoplasm</location>
        <location evidence="1">Cytosol</location>
    </subcellularLocation>
</comment>
<dbReference type="GO" id="GO:0003743">
    <property type="term" value="F:translation initiation factor activity"/>
    <property type="evidence" value="ECO:0007669"/>
    <property type="project" value="UniProtKB-KW"/>
</dbReference>
<dbReference type="Proteomes" id="UP000789572">
    <property type="component" value="Unassembled WGS sequence"/>
</dbReference>
<evidence type="ECO:0000256" key="4">
    <source>
        <dbReference type="ARBA" id="ARBA00022540"/>
    </source>
</evidence>
<keyword evidence="5" id="KW-0648">Protein biosynthesis</keyword>
<evidence type="ECO:0000256" key="10">
    <source>
        <dbReference type="SAM" id="MobiDB-lite"/>
    </source>
</evidence>
<evidence type="ECO:0000313" key="12">
    <source>
        <dbReference type="Proteomes" id="UP000789572"/>
    </source>
</evidence>
<comment type="caution">
    <text evidence="11">The sequence shown here is derived from an EMBL/GenBank/DDBJ whole genome shotgun (WGS) entry which is preliminary data.</text>
</comment>
<feature type="region of interest" description="Disordered" evidence="10">
    <location>
        <begin position="1"/>
        <end position="126"/>
    </location>
</feature>
<comment type="similarity">
    <text evidence="2 9">Belongs to the eIF-2B alpha/beta/delta subunits family.</text>
</comment>
<feature type="compositionally biased region" description="Basic and acidic residues" evidence="10">
    <location>
        <begin position="48"/>
        <end position="70"/>
    </location>
</feature>
<dbReference type="PANTHER" id="PTHR10233">
    <property type="entry name" value="TRANSLATION INITIATION FACTOR EIF-2B"/>
    <property type="match status" value="1"/>
</dbReference>
<gene>
    <name evidence="11" type="ORF">POCULU_LOCUS2667</name>
</gene>
<evidence type="ECO:0000256" key="1">
    <source>
        <dbReference type="ARBA" id="ARBA00004514"/>
    </source>
</evidence>
<dbReference type="EMBL" id="CAJVPJ010000259">
    <property type="protein sequence ID" value="CAG8502939.1"/>
    <property type="molecule type" value="Genomic_DNA"/>
</dbReference>
<dbReference type="OrthoDB" id="10254737at2759"/>
<dbReference type="InterPro" id="IPR037171">
    <property type="entry name" value="NagB/RpiA_transferase-like"/>
</dbReference>
<keyword evidence="4" id="KW-0396">Initiation factor</keyword>
<evidence type="ECO:0000313" key="11">
    <source>
        <dbReference type="EMBL" id="CAG8502939.1"/>
    </source>
</evidence>
<feature type="compositionally biased region" description="Low complexity" evidence="10">
    <location>
        <begin position="71"/>
        <end position="87"/>
    </location>
</feature>
<dbReference type="SUPFAM" id="SSF100950">
    <property type="entry name" value="NagB/RpiA/CoA transferase-like"/>
    <property type="match status" value="1"/>
</dbReference>
<evidence type="ECO:0000256" key="8">
    <source>
        <dbReference type="ARBA" id="ARBA00046432"/>
    </source>
</evidence>
<feature type="compositionally biased region" description="Polar residues" evidence="10">
    <location>
        <begin position="88"/>
        <end position="98"/>
    </location>
</feature>
<evidence type="ECO:0000256" key="9">
    <source>
        <dbReference type="RuleBase" id="RU003814"/>
    </source>
</evidence>
<evidence type="ECO:0000256" key="5">
    <source>
        <dbReference type="ARBA" id="ARBA00022917"/>
    </source>
</evidence>
<evidence type="ECO:0000256" key="2">
    <source>
        <dbReference type="ARBA" id="ARBA00007251"/>
    </source>
</evidence>
<dbReference type="Gene3D" id="3.40.50.10470">
    <property type="entry name" value="Translation initiation factor eif-2b, domain 2"/>
    <property type="match status" value="1"/>
</dbReference>
<name>A0A9N9F117_9GLOM</name>
<proteinExistence type="inferred from homology"/>
<keyword evidence="3" id="KW-0963">Cytoplasm</keyword>
<dbReference type="InterPro" id="IPR042529">
    <property type="entry name" value="IF_2B-like_C"/>
</dbReference>
<dbReference type="AlphaFoldDB" id="A0A9N9F117"/>
<sequence length="453" mass="49625">MEPASYEQKWLPEERREPANPVRPRGSSVDAHGPVNIESGSTSTPRRSMREMTKAERRAHQERQRAEKAAKAATSATTSANKKSGSSDATGQDSSSLTRAKPKDKENKGKPSIAKPDKNDLSSSTDSKQVALLAHLAHPTRPSTSSPAIADIHPSVLTLGLLFSENKITGSNARCVATLNAFKKVIQEYRTPEGTTLSRHLQTVLNSQIQYLVDCRNMSAKTLLCQKIDNFIRERITIADNAIVAYGLQKIHNGDIILTYAKSSVVEALILEAHKAGIQFSVVILDSRPKFEGKHLLRNLVAAGIKCTYCLLHSCGSAFRHVSKVFLGCHAVLSNGALYSRVGTAMVAMMAKDLNIPVIVCCETYKFTDRVQLDSFVWNEEGNPSELVNISNNPIPKPGPLSSWLGQSDLKLLNILYDVTPSKYITMVITEVGMIPCTSVPVVLREYKAMVQL</sequence>
<comment type="subunit">
    <text evidence="8">Component of the translation initiation factor 2B (eIF2B) complex which is a heterodecamer of two sets of five different subunits: alpha, beta, gamma, delta and epsilon. Subunits alpha, beta and delta comprise a regulatory subcomplex and subunits epsilon and gamma comprise a catalytic subcomplex. Within the complex, the hexameric regulatory complex resides at the center, with the two heterodimeric catalytic subcomplexes bound on opposite sides.</text>
</comment>
<organism evidence="11 12">
    <name type="scientific">Paraglomus occultum</name>
    <dbReference type="NCBI Taxonomy" id="144539"/>
    <lineage>
        <taxon>Eukaryota</taxon>
        <taxon>Fungi</taxon>
        <taxon>Fungi incertae sedis</taxon>
        <taxon>Mucoromycota</taxon>
        <taxon>Glomeromycotina</taxon>
        <taxon>Glomeromycetes</taxon>
        <taxon>Paraglomerales</taxon>
        <taxon>Paraglomeraceae</taxon>
        <taxon>Paraglomus</taxon>
    </lineage>
</organism>
<feature type="compositionally biased region" description="Basic and acidic residues" evidence="10">
    <location>
        <begin position="101"/>
        <end position="120"/>
    </location>
</feature>
<dbReference type="InterPro" id="IPR000649">
    <property type="entry name" value="IF-2B-related"/>
</dbReference>
<reference evidence="11" key="1">
    <citation type="submission" date="2021-06" db="EMBL/GenBank/DDBJ databases">
        <authorList>
            <person name="Kallberg Y."/>
            <person name="Tangrot J."/>
            <person name="Rosling A."/>
        </authorList>
    </citation>
    <scope>NUCLEOTIDE SEQUENCE</scope>
    <source>
        <strain evidence="11">IA702</strain>
    </source>
</reference>
<evidence type="ECO:0000256" key="6">
    <source>
        <dbReference type="ARBA" id="ARBA00044147"/>
    </source>
</evidence>
<protein>
    <recommendedName>
        <fullName evidence="6">Translation initiation factor eIF2B subunit delta</fullName>
    </recommendedName>
    <alternativeName>
        <fullName evidence="7">eIF2B GDP-GTP exchange factor subunit delta</fullName>
    </alternativeName>
</protein>
<dbReference type="Pfam" id="PF01008">
    <property type="entry name" value="IF-2B"/>
    <property type="match status" value="2"/>
</dbReference>
<evidence type="ECO:0000256" key="3">
    <source>
        <dbReference type="ARBA" id="ARBA00022490"/>
    </source>
</evidence>
<dbReference type="GO" id="GO:0005829">
    <property type="term" value="C:cytosol"/>
    <property type="evidence" value="ECO:0007669"/>
    <property type="project" value="UniProtKB-SubCell"/>
</dbReference>
<evidence type="ECO:0000256" key="7">
    <source>
        <dbReference type="ARBA" id="ARBA00044356"/>
    </source>
</evidence>
<dbReference type="PANTHER" id="PTHR10233:SF14">
    <property type="entry name" value="TRANSLATION INITIATION FACTOR EIF-2B SUBUNIT DELTA"/>
    <property type="match status" value="1"/>
</dbReference>
<accession>A0A9N9F117</accession>